<accession>A0A920BQ72</accession>
<comment type="caution">
    <text evidence="2">The sequence shown here is derived from an EMBL/GenBank/DDBJ whole genome shotgun (WGS) entry which is preliminary data.</text>
</comment>
<evidence type="ECO:0000259" key="1">
    <source>
        <dbReference type="PROSITE" id="PS50943"/>
    </source>
</evidence>
<dbReference type="InterPro" id="IPR041413">
    <property type="entry name" value="MLTR_LBD"/>
</dbReference>
<dbReference type="InterPro" id="IPR010982">
    <property type="entry name" value="Lambda_DNA-bd_dom_sf"/>
</dbReference>
<dbReference type="EMBL" id="BOQN01000133">
    <property type="protein sequence ID" value="GIM97049.1"/>
    <property type="molecule type" value="Genomic_DNA"/>
</dbReference>
<dbReference type="GO" id="GO:0003677">
    <property type="term" value="F:DNA binding"/>
    <property type="evidence" value="ECO:0007669"/>
    <property type="project" value="UniProtKB-KW"/>
</dbReference>
<protein>
    <submittedName>
        <fullName evidence="2">DNA-binding protein</fullName>
    </submittedName>
</protein>
<name>A0A920BQ72_9ACTN</name>
<dbReference type="SUPFAM" id="SSF47413">
    <property type="entry name" value="lambda repressor-like DNA-binding domains"/>
    <property type="match status" value="1"/>
</dbReference>
<reference evidence="2 3" key="1">
    <citation type="submission" date="2021-03" db="EMBL/GenBank/DDBJ databases">
        <title>Whole genome shotgun sequence of Actinoplanes toevensis NBRC 105298.</title>
        <authorList>
            <person name="Komaki H."/>
            <person name="Tamura T."/>
        </authorList>
    </citation>
    <scope>NUCLEOTIDE SEQUENCE [LARGE SCALE GENOMIC DNA]</scope>
    <source>
        <strain evidence="2 3">NBRC 105298</strain>
    </source>
</reference>
<dbReference type="AlphaFoldDB" id="A0A920BQ72"/>
<proteinExistence type="predicted"/>
<dbReference type="Proteomes" id="UP000677082">
    <property type="component" value="Unassembled WGS sequence"/>
</dbReference>
<dbReference type="Pfam" id="PF13560">
    <property type="entry name" value="HTH_31"/>
    <property type="match status" value="1"/>
</dbReference>
<dbReference type="Gene3D" id="3.30.450.180">
    <property type="match status" value="1"/>
</dbReference>
<dbReference type="SMART" id="SM00530">
    <property type="entry name" value="HTH_XRE"/>
    <property type="match status" value="1"/>
</dbReference>
<dbReference type="InterPro" id="IPR001387">
    <property type="entry name" value="Cro/C1-type_HTH"/>
</dbReference>
<organism evidence="2 3">
    <name type="scientific">Paractinoplanes toevensis</name>
    <dbReference type="NCBI Taxonomy" id="571911"/>
    <lineage>
        <taxon>Bacteria</taxon>
        <taxon>Bacillati</taxon>
        <taxon>Actinomycetota</taxon>
        <taxon>Actinomycetes</taxon>
        <taxon>Micromonosporales</taxon>
        <taxon>Micromonosporaceae</taxon>
        <taxon>Paractinoplanes</taxon>
    </lineage>
</organism>
<gene>
    <name evidence="2" type="ORF">Ato02nite_088420</name>
</gene>
<keyword evidence="3" id="KW-1185">Reference proteome</keyword>
<dbReference type="PANTHER" id="PTHR35010">
    <property type="entry name" value="BLL4672 PROTEIN-RELATED"/>
    <property type="match status" value="1"/>
</dbReference>
<feature type="domain" description="HTH cro/C1-type" evidence="1">
    <location>
        <begin position="39"/>
        <end position="86"/>
    </location>
</feature>
<dbReference type="Gene3D" id="1.10.260.40">
    <property type="entry name" value="lambda repressor-like DNA-binding domains"/>
    <property type="match status" value="1"/>
</dbReference>
<dbReference type="CDD" id="cd00093">
    <property type="entry name" value="HTH_XRE"/>
    <property type="match status" value="1"/>
</dbReference>
<evidence type="ECO:0000313" key="2">
    <source>
        <dbReference type="EMBL" id="GIM97049.1"/>
    </source>
</evidence>
<keyword evidence="2" id="KW-0238">DNA-binding</keyword>
<dbReference type="RefSeq" id="WP_213012703.1">
    <property type="nucleotide sequence ID" value="NZ_BOQN01000133.1"/>
</dbReference>
<sequence length="278" mass="31311">MAARGTDRALLADFLRARREALQPEDVGLPRGSRRRTGGLRREELAVLAGMSADYYSRLEQQRGPMPSEQMLGALARALKLRPSEREHLFALGGHSAPRRSPRDEQVSPAMRRIVERLSDTPAVVLSPFGEALLQTRSAVALLGDYTRFSGMSRYLVYRWFTDPTQRELYPTEDHAVRGRVFAAEIRAAYTADPGGRAGEIVEALLAVSPEFAEVWRMHEVDITHHHDLKRYLHPQLGELELHARRLVDPDEGQELLVFLAEPGSPSDEKLQRLVMMA</sequence>
<evidence type="ECO:0000313" key="3">
    <source>
        <dbReference type="Proteomes" id="UP000677082"/>
    </source>
</evidence>
<dbReference type="PROSITE" id="PS50943">
    <property type="entry name" value="HTH_CROC1"/>
    <property type="match status" value="1"/>
</dbReference>
<dbReference type="PANTHER" id="PTHR35010:SF2">
    <property type="entry name" value="BLL4672 PROTEIN"/>
    <property type="match status" value="1"/>
</dbReference>
<dbReference type="Pfam" id="PF17765">
    <property type="entry name" value="MLTR_LBD"/>
    <property type="match status" value="1"/>
</dbReference>